<evidence type="ECO:0000313" key="12">
    <source>
        <dbReference type="Proteomes" id="UP001501353"/>
    </source>
</evidence>
<dbReference type="PANTHER" id="PTHR43429">
    <property type="entry name" value="PYRIDINE NUCLEOTIDE-DISULFIDE OXIDOREDUCTASE DOMAIN-CONTAINING"/>
    <property type="match status" value="1"/>
</dbReference>
<accession>A0ABP7THF5</accession>
<dbReference type="PANTHER" id="PTHR43429:SF3">
    <property type="entry name" value="NITRITE REDUCTASE [NAD(P)H]"/>
    <property type="match status" value="1"/>
</dbReference>
<evidence type="ECO:0000256" key="8">
    <source>
        <dbReference type="ARBA" id="ARBA00023027"/>
    </source>
</evidence>
<evidence type="ECO:0000313" key="11">
    <source>
        <dbReference type="EMBL" id="GAA4026164.1"/>
    </source>
</evidence>
<keyword evidence="12" id="KW-1185">Reference proteome</keyword>
<organism evidence="11 12">
    <name type="scientific">Actimicrobium antarcticum</name>
    <dbReference type="NCBI Taxonomy" id="1051899"/>
    <lineage>
        <taxon>Bacteria</taxon>
        <taxon>Pseudomonadati</taxon>
        <taxon>Pseudomonadota</taxon>
        <taxon>Betaproteobacteria</taxon>
        <taxon>Burkholderiales</taxon>
        <taxon>Oxalobacteraceae</taxon>
        <taxon>Actimicrobium</taxon>
    </lineage>
</organism>
<sequence length="400" mass="41475">MNPVIIIGAGLAGYTLAREFRKLDNVSPLTIITSDSGGFYSKPMLSNAYAQGKSASQLVSQTREQMATQLDATILAKTRVNAIDPARKCVNTDQGEMAYEQCVIAVGAQPIRLAIPGNAATGILAVNHIDDYAAFRLRCERDQSGKGIRIAILGAGLIGCEFADDLTGGGHRVTLIDPNTLPLAALASPALSRGLQSALENKGVKLMLGTTASSVDQADRAIRVSLANGSSIDVDLVLSAVGLRPDVALAAAAGLQVHRGIVVDSFGRTTAPAIYALGDCAEYTAGNMAMGQILPYIAPLMTAARAIARTLSGTPTVIDLKPSPVLVKTPSYPLALVAPAPQEVASGHWIETSGGVQTIARFYDRHGVMTGFGVAPQDAATRQQLMAALGTPATSSPGSN</sequence>
<dbReference type="EMBL" id="BAAAZE010000009">
    <property type="protein sequence ID" value="GAA4026164.1"/>
    <property type="molecule type" value="Genomic_DNA"/>
</dbReference>
<evidence type="ECO:0000256" key="6">
    <source>
        <dbReference type="ARBA" id="ARBA00022827"/>
    </source>
</evidence>
<dbReference type="InterPro" id="IPR023753">
    <property type="entry name" value="FAD/NAD-binding_dom"/>
</dbReference>
<dbReference type="Proteomes" id="UP001501353">
    <property type="component" value="Unassembled WGS sequence"/>
</dbReference>
<keyword evidence="6" id="KW-0274">FAD</keyword>
<dbReference type="Pfam" id="PF18113">
    <property type="entry name" value="Rbx_binding"/>
    <property type="match status" value="1"/>
</dbReference>
<keyword evidence="5" id="KW-0285">Flavoprotein</keyword>
<dbReference type="SUPFAM" id="SSF51905">
    <property type="entry name" value="FAD/NAD(P)-binding domain"/>
    <property type="match status" value="1"/>
</dbReference>
<comment type="subcellular location">
    <subcellularLocation>
        <location evidence="2">Cytoplasm</location>
    </subcellularLocation>
</comment>
<evidence type="ECO:0000259" key="10">
    <source>
        <dbReference type="Pfam" id="PF18113"/>
    </source>
</evidence>
<dbReference type="RefSeq" id="WP_344763695.1">
    <property type="nucleotide sequence ID" value="NZ_BAAAZE010000009.1"/>
</dbReference>
<comment type="cofactor">
    <cofactor evidence="1">
        <name>FAD</name>
        <dbReference type="ChEBI" id="CHEBI:57692"/>
    </cofactor>
</comment>
<comment type="caution">
    <text evidence="11">The sequence shown here is derived from an EMBL/GenBank/DDBJ whole genome shotgun (WGS) entry which is preliminary data.</text>
</comment>
<keyword evidence="4" id="KW-0963">Cytoplasm</keyword>
<dbReference type="InterPro" id="IPR036188">
    <property type="entry name" value="FAD/NAD-bd_sf"/>
</dbReference>
<dbReference type="Gene3D" id="3.30.390.120">
    <property type="match status" value="1"/>
</dbReference>
<dbReference type="PRINTS" id="PR00368">
    <property type="entry name" value="FADPNR"/>
</dbReference>
<evidence type="ECO:0000256" key="1">
    <source>
        <dbReference type="ARBA" id="ARBA00001974"/>
    </source>
</evidence>
<dbReference type="Pfam" id="PF07992">
    <property type="entry name" value="Pyr_redox_2"/>
    <property type="match status" value="1"/>
</dbReference>
<dbReference type="InterPro" id="IPR050260">
    <property type="entry name" value="FAD-bd_OxRdtase"/>
</dbReference>
<evidence type="ECO:0000256" key="2">
    <source>
        <dbReference type="ARBA" id="ARBA00004496"/>
    </source>
</evidence>
<evidence type="ECO:0000256" key="7">
    <source>
        <dbReference type="ARBA" id="ARBA00023002"/>
    </source>
</evidence>
<gene>
    <name evidence="11" type="primary">alkT</name>
    <name evidence="11" type="ORF">GCM10022212_25080</name>
</gene>
<evidence type="ECO:0000256" key="5">
    <source>
        <dbReference type="ARBA" id="ARBA00022630"/>
    </source>
</evidence>
<proteinExistence type="inferred from homology"/>
<evidence type="ECO:0000256" key="3">
    <source>
        <dbReference type="ARBA" id="ARBA00006442"/>
    </source>
</evidence>
<reference evidence="12" key="1">
    <citation type="journal article" date="2019" name="Int. J. Syst. Evol. Microbiol.">
        <title>The Global Catalogue of Microorganisms (GCM) 10K type strain sequencing project: providing services to taxonomists for standard genome sequencing and annotation.</title>
        <authorList>
            <consortium name="The Broad Institute Genomics Platform"/>
            <consortium name="The Broad Institute Genome Sequencing Center for Infectious Disease"/>
            <person name="Wu L."/>
            <person name="Ma J."/>
        </authorList>
    </citation>
    <scope>NUCLEOTIDE SEQUENCE [LARGE SCALE GENOMIC DNA]</scope>
    <source>
        <strain evidence="12">JCM 16673</strain>
    </source>
</reference>
<comment type="similarity">
    <text evidence="3">Belongs to the FAD-dependent oxidoreductase family.</text>
</comment>
<keyword evidence="8" id="KW-0520">NAD</keyword>
<feature type="domain" description="FAD/NAD(P)-binding" evidence="9">
    <location>
        <begin position="4"/>
        <end position="285"/>
    </location>
</feature>
<evidence type="ECO:0000256" key="4">
    <source>
        <dbReference type="ARBA" id="ARBA00022490"/>
    </source>
</evidence>
<name>A0ABP7THF5_9BURK</name>
<keyword evidence="7" id="KW-0560">Oxidoreductase</keyword>
<feature type="domain" description="Rubredoxin binding" evidence="10">
    <location>
        <begin position="318"/>
        <end position="389"/>
    </location>
</feature>
<protein>
    <submittedName>
        <fullName evidence="11">Rubredoxin-NAD(+) reductase AlkT</fullName>
    </submittedName>
</protein>
<dbReference type="Gene3D" id="3.50.50.60">
    <property type="entry name" value="FAD/NAD(P)-binding domain"/>
    <property type="match status" value="2"/>
</dbReference>
<dbReference type="InterPro" id="IPR041364">
    <property type="entry name" value="Rbx-bd"/>
</dbReference>
<dbReference type="PRINTS" id="PR00411">
    <property type="entry name" value="PNDRDTASEI"/>
</dbReference>
<evidence type="ECO:0000259" key="9">
    <source>
        <dbReference type="Pfam" id="PF07992"/>
    </source>
</evidence>